<keyword evidence="5" id="KW-0862">Zinc</keyword>
<evidence type="ECO:0000256" key="4">
    <source>
        <dbReference type="ARBA" id="ARBA00022801"/>
    </source>
</evidence>
<dbReference type="AlphaFoldDB" id="A0A8J5HWL3"/>
<dbReference type="InterPro" id="IPR036157">
    <property type="entry name" value="dUTPase-like_sf"/>
</dbReference>
<comment type="pathway">
    <text evidence="1 7">Pyrimidine metabolism; dUMP biosynthesis; dUMP from dCTP (dUTP route): step 2/2.</text>
</comment>
<keyword evidence="6 7" id="KW-0546">Nucleotide metabolism</keyword>
<reference evidence="10 11" key="1">
    <citation type="submission" date="2020-08" db="EMBL/GenBank/DDBJ databases">
        <title>Plant Genome Project.</title>
        <authorList>
            <person name="Zhang R.-G."/>
        </authorList>
    </citation>
    <scope>NUCLEOTIDE SEQUENCE [LARGE SCALE GENOMIC DNA]</scope>
    <source>
        <tissue evidence="10">Rhizome</tissue>
    </source>
</reference>
<comment type="cofactor">
    <cofactor evidence="7">
        <name>Mg(2+)</name>
        <dbReference type="ChEBI" id="CHEBI:18420"/>
    </cofactor>
</comment>
<evidence type="ECO:0000259" key="9">
    <source>
        <dbReference type="Pfam" id="PF00692"/>
    </source>
</evidence>
<comment type="similarity">
    <text evidence="2 7">Belongs to the dUTPase family.</text>
</comment>
<dbReference type="GO" id="GO:0046081">
    <property type="term" value="P:dUTP catabolic process"/>
    <property type="evidence" value="ECO:0007669"/>
    <property type="project" value="UniProtKB-UniRule"/>
</dbReference>
<dbReference type="Pfam" id="PF00692">
    <property type="entry name" value="dUTPase"/>
    <property type="match status" value="1"/>
</dbReference>
<dbReference type="CDD" id="cd07557">
    <property type="entry name" value="trimeric_dUTPase"/>
    <property type="match status" value="1"/>
</dbReference>
<dbReference type="InterPro" id="IPR033704">
    <property type="entry name" value="dUTPase_trimeric"/>
</dbReference>
<keyword evidence="3" id="KW-0863">Zinc-finger</keyword>
<dbReference type="GO" id="GO:0000287">
    <property type="term" value="F:magnesium ion binding"/>
    <property type="evidence" value="ECO:0007669"/>
    <property type="project" value="UniProtKB-UniRule"/>
</dbReference>
<evidence type="ECO:0000256" key="8">
    <source>
        <dbReference type="SAM" id="MobiDB-lite"/>
    </source>
</evidence>
<proteinExistence type="inferred from homology"/>
<dbReference type="SUPFAM" id="SSF51283">
    <property type="entry name" value="dUTPase-like"/>
    <property type="match status" value="1"/>
</dbReference>
<dbReference type="Gene3D" id="2.70.40.10">
    <property type="match status" value="1"/>
</dbReference>
<dbReference type="EMBL" id="JACMSC010000003">
    <property type="protein sequence ID" value="KAG6528747.1"/>
    <property type="molecule type" value="Genomic_DNA"/>
</dbReference>
<dbReference type="InterPro" id="IPR011011">
    <property type="entry name" value="Znf_FYVE_PHD"/>
</dbReference>
<feature type="domain" description="dUTPase-like" evidence="9">
    <location>
        <begin position="73"/>
        <end position="147"/>
    </location>
</feature>
<feature type="region of interest" description="Disordered" evidence="8">
    <location>
        <begin position="197"/>
        <end position="232"/>
    </location>
</feature>
<dbReference type="UniPathway" id="UPA00610">
    <property type="reaction ID" value="UER00666"/>
</dbReference>
<dbReference type="GO" id="GO:0004170">
    <property type="term" value="F:dUTP diphosphatase activity"/>
    <property type="evidence" value="ECO:0007669"/>
    <property type="project" value="UniProtKB-UniRule"/>
</dbReference>
<dbReference type="Proteomes" id="UP000734854">
    <property type="component" value="Unassembled WGS sequence"/>
</dbReference>
<gene>
    <name evidence="10" type="ORF">ZIOFF_010932</name>
</gene>
<evidence type="ECO:0000256" key="5">
    <source>
        <dbReference type="ARBA" id="ARBA00022833"/>
    </source>
</evidence>
<evidence type="ECO:0000256" key="6">
    <source>
        <dbReference type="ARBA" id="ARBA00023080"/>
    </source>
</evidence>
<sequence length="245" mass="27368">MIGRLSNTPNVVFAYEVSGVVDYLTSHGVNALPGRRYSTSQLQGMNWVIKLTQINFPMQPTEIQVKKLTPTTIIPRRYSDEVAGYDLSSDETITIELRDRSLIFTGIAIMIPKGFYDQIVAISSIARRLGVHVGDGVIDSDYQGDVETCKYCKNPTQKRHRRHCTLCDIAMCEMCSIYYYNKRTPVAISSPIRMDRGAAGSSRPLGRGDSGSLGPTQQQSSERVPTNDSSCPNFVEQYQAYLTQY</sequence>
<dbReference type="PANTHER" id="PTHR11241:SF0">
    <property type="entry name" value="DEOXYURIDINE 5'-TRIPHOSPHATE NUCLEOTIDOHYDROLASE"/>
    <property type="match status" value="1"/>
</dbReference>
<keyword evidence="7" id="KW-0479">Metal-binding</keyword>
<comment type="catalytic activity">
    <reaction evidence="7">
        <text>dUTP + H2O = dUMP + diphosphate + H(+)</text>
        <dbReference type="Rhea" id="RHEA:10248"/>
        <dbReference type="ChEBI" id="CHEBI:15377"/>
        <dbReference type="ChEBI" id="CHEBI:15378"/>
        <dbReference type="ChEBI" id="CHEBI:33019"/>
        <dbReference type="ChEBI" id="CHEBI:61555"/>
        <dbReference type="ChEBI" id="CHEBI:246422"/>
        <dbReference type="EC" id="3.6.1.23"/>
    </reaction>
</comment>
<evidence type="ECO:0000313" key="11">
    <source>
        <dbReference type="Proteomes" id="UP000734854"/>
    </source>
</evidence>
<keyword evidence="11" id="KW-1185">Reference proteome</keyword>
<dbReference type="GO" id="GO:0006226">
    <property type="term" value="P:dUMP biosynthetic process"/>
    <property type="evidence" value="ECO:0007669"/>
    <property type="project" value="UniProtKB-UniRule"/>
</dbReference>
<name>A0A8J5HWL3_ZINOF</name>
<evidence type="ECO:0000256" key="2">
    <source>
        <dbReference type="ARBA" id="ARBA00006581"/>
    </source>
</evidence>
<comment type="function">
    <text evidence="7">Involved in nucleotide metabolism via production of dUMP, the immediate precursor of thymidine nucleotides, and decreases the intracellular concentration of dUTP so that uracil cannot be incorporated into DNA.</text>
</comment>
<evidence type="ECO:0000256" key="1">
    <source>
        <dbReference type="ARBA" id="ARBA00005142"/>
    </source>
</evidence>
<accession>A0A8J5HWL3</accession>
<feature type="compositionally biased region" description="Polar residues" evidence="8">
    <location>
        <begin position="213"/>
        <end position="232"/>
    </location>
</feature>
<keyword evidence="4 7" id="KW-0378">Hydrolase</keyword>
<protein>
    <recommendedName>
        <fullName evidence="7">Deoxyuridine 5'-triphosphate nucleotidohydrolase</fullName>
        <shortName evidence="7">dUTPase</shortName>
        <ecNumber evidence="7">3.6.1.23</ecNumber>
    </recommendedName>
    <alternativeName>
        <fullName evidence="7">dUTP pyrophosphatase</fullName>
    </alternativeName>
</protein>
<keyword evidence="7" id="KW-0460">Magnesium</keyword>
<evidence type="ECO:0000256" key="7">
    <source>
        <dbReference type="RuleBase" id="RU367024"/>
    </source>
</evidence>
<evidence type="ECO:0000256" key="3">
    <source>
        <dbReference type="ARBA" id="ARBA00022771"/>
    </source>
</evidence>
<dbReference type="InterPro" id="IPR008181">
    <property type="entry name" value="dUTPase"/>
</dbReference>
<dbReference type="SUPFAM" id="SSF57903">
    <property type="entry name" value="FYVE/PHD zinc finger"/>
    <property type="match status" value="1"/>
</dbReference>
<dbReference type="EC" id="3.6.1.23" evidence="7"/>
<dbReference type="GO" id="GO:0008270">
    <property type="term" value="F:zinc ion binding"/>
    <property type="evidence" value="ECO:0007669"/>
    <property type="project" value="UniProtKB-KW"/>
</dbReference>
<evidence type="ECO:0000313" key="10">
    <source>
        <dbReference type="EMBL" id="KAG6528747.1"/>
    </source>
</evidence>
<comment type="caution">
    <text evidence="10">The sequence shown here is derived from an EMBL/GenBank/DDBJ whole genome shotgun (WGS) entry which is preliminary data.</text>
</comment>
<dbReference type="InterPro" id="IPR029054">
    <property type="entry name" value="dUTPase-like"/>
</dbReference>
<organism evidence="10 11">
    <name type="scientific">Zingiber officinale</name>
    <name type="common">Ginger</name>
    <name type="synonym">Amomum zingiber</name>
    <dbReference type="NCBI Taxonomy" id="94328"/>
    <lineage>
        <taxon>Eukaryota</taxon>
        <taxon>Viridiplantae</taxon>
        <taxon>Streptophyta</taxon>
        <taxon>Embryophyta</taxon>
        <taxon>Tracheophyta</taxon>
        <taxon>Spermatophyta</taxon>
        <taxon>Magnoliopsida</taxon>
        <taxon>Liliopsida</taxon>
        <taxon>Zingiberales</taxon>
        <taxon>Zingiberaceae</taxon>
        <taxon>Zingiber</taxon>
    </lineage>
</organism>
<dbReference type="PANTHER" id="PTHR11241">
    <property type="entry name" value="DEOXYURIDINE 5'-TRIPHOSPHATE NUCLEOTIDOHYDROLASE"/>
    <property type="match status" value="1"/>
</dbReference>